<reference evidence="1" key="1">
    <citation type="submission" date="2021-05" db="EMBL/GenBank/DDBJ databases">
        <authorList>
            <person name="Scholz U."/>
            <person name="Mascher M."/>
            <person name="Fiebig A."/>
        </authorList>
    </citation>
    <scope>NUCLEOTIDE SEQUENCE [LARGE SCALE GENOMIC DNA]</scope>
</reference>
<proteinExistence type="predicted"/>
<dbReference type="EnsemblPlants" id="AVESA.00010b.r2.5CG0873550.1">
    <property type="protein sequence ID" value="AVESA.00010b.r2.5CG0873550.1.CDS.1"/>
    <property type="gene ID" value="AVESA.00010b.r2.5CG0873550"/>
</dbReference>
<sequence>MESTAGRASPSGPGTMARLVPTVRPWAHLSPDLLLAVSKRLDDAGDFVRFHAVCTPWRAAAPWMLCPAAACPVFSPWLLGLSHLGGILISSIDFEEASDSRSCYANVVSEDPAGARSTGDGRNWVASAGGTSSWLLVASPEPSLIDLLTGAVTQLPPFTDDDDISLAMENARGIVYRDRTLFLYRFSYEKPSTPEFTAAILRPADTSWTVMKRILEVPVRDRSYPTALYHDGKVLICLREYFWSVLTTHGDFGGFAELQSRLFDWSESEKIMHYSRENNHVLESQGELLWASVLLDRSYWHHPHVDLTPALSVTIHVLEKEAGGAMRWRVRDGRSFTDRILFLGSPASFAVNAHKLGMSGGCVYFVYTKCVFRYCLVGGKTELVKQLPLGWDDRAEQVWIWRQPTIAPIQEIRERLGIYPNNTSQSYVTD</sequence>
<evidence type="ECO:0000313" key="1">
    <source>
        <dbReference type="EnsemblPlants" id="AVESA.00010b.r2.5CG0873550.1.CDS.1"/>
    </source>
</evidence>
<organism evidence="1 2">
    <name type="scientific">Avena sativa</name>
    <name type="common">Oat</name>
    <dbReference type="NCBI Taxonomy" id="4498"/>
    <lineage>
        <taxon>Eukaryota</taxon>
        <taxon>Viridiplantae</taxon>
        <taxon>Streptophyta</taxon>
        <taxon>Embryophyta</taxon>
        <taxon>Tracheophyta</taxon>
        <taxon>Spermatophyta</taxon>
        <taxon>Magnoliopsida</taxon>
        <taxon>Liliopsida</taxon>
        <taxon>Poales</taxon>
        <taxon>Poaceae</taxon>
        <taxon>BOP clade</taxon>
        <taxon>Pooideae</taxon>
        <taxon>Poodae</taxon>
        <taxon>Poeae</taxon>
        <taxon>Poeae Chloroplast Group 1 (Aveneae type)</taxon>
        <taxon>Aveninae</taxon>
        <taxon>Avena</taxon>
    </lineage>
</organism>
<reference evidence="1" key="2">
    <citation type="submission" date="2025-09" db="UniProtKB">
        <authorList>
            <consortium name="EnsemblPlants"/>
        </authorList>
    </citation>
    <scope>IDENTIFICATION</scope>
</reference>
<keyword evidence="2" id="KW-1185">Reference proteome</keyword>
<accession>A0ACD5XYH8</accession>
<protein>
    <submittedName>
        <fullName evidence="1">Uncharacterized protein</fullName>
    </submittedName>
</protein>
<name>A0ACD5XYH8_AVESA</name>
<evidence type="ECO:0000313" key="2">
    <source>
        <dbReference type="Proteomes" id="UP001732700"/>
    </source>
</evidence>
<dbReference type="Proteomes" id="UP001732700">
    <property type="component" value="Chromosome 5C"/>
</dbReference>